<dbReference type="RefSeq" id="WP_203685029.1">
    <property type="nucleotide sequence ID" value="NZ_BOMW01000099.1"/>
</dbReference>
<reference evidence="1" key="1">
    <citation type="submission" date="2021-01" db="EMBL/GenBank/DDBJ databases">
        <title>Whole genome shotgun sequence of Actinoplanes siamensis NBRC 109076.</title>
        <authorList>
            <person name="Komaki H."/>
            <person name="Tamura T."/>
        </authorList>
    </citation>
    <scope>NUCLEOTIDE SEQUENCE</scope>
    <source>
        <strain evidence="1">NBRC 109076</strain>
    </source>
</reference>
<proteinExistence type="predicted"/>
<comment type="caution">
    <text evidence="1">The sequence shown here is derived from an EMBL/GenBank/DDBJ whole genome shotgun (WGS) entry which is preliminary data.</text>
</comment>
<evidence type="ECO:0000313" key="1">
    <source>
        <dbReference type="EMBL" id="GIF09742.1"/>
    </source>
</evidence>
<keyword evidence="2" id="KW-1185">Reference proteome</keyword>
<evidence type="ECO:0000313" key="2">
    <source>
        <dbReference type="Proteomes" id="UP000629619"/>
    </source>
</evidence>
<gene>
    <name evidence="1" type="ORF">Asi03nite_72800</name>
</gene>
<name>A0A919TPG0_9ACTN</name>
<sequence>MRVISRQADAGIEIFDENLEPLRILPAPPEVEGWAVSSTRDGLVYATGGAVVRIGPHGDELWRFDLGPNAGNARTDVTFSADDALVWVYAPNVYAGRAAQDEWIVLDAATGAVRSRRALPSSGHGGAQFPLRDGRMLLDVGEGRDGSQIYLAAAASEIHDFGWGDRVLIDVSPGQTRFLTVHHEQEDVAVHDFPGGGVRFRLTPADFGFDEDSGVVVEWSGGFLDDRTVVVVLTAEDEETEQEWWRHFRVDAGTGEVLGDLGIVTIHGYDLRPLGDGTYVITDTDGTLRRM</sequence>
<dbReference type="EMBL" id="BOMW01000099">
    <property type="protein sequence ID" value="GIF09742.1"/>
    <property type="molecule type" value="Genomic_DNA"/>
</dbReference>
<accession>A0A919TPG0</accession>
<dbReference type="SUPFAM" id="SSF69322">
    <property type="entry name" value="Tricorn protease domain 2"/>
    <property type="match status" value="1"/>
</dbReference>
<dbReference type="Proteomes" id="UP000629619">
    <property type="component" value="Unassembled WGS sequence"/>
</dbReference>
<organism evidence="1 2">
    <name type="scientific">Actinoplanes siamensis</name>
    <dbReference type="NCBI Taxonomy" id="1223317"/>
    <lineage>
        <taxon>Bacteria</taxon>
        <taxon>Bacillati</taxon>
        <taxon>Actinomycetota</taxon>
        <taxon>Actinomycetes</taxon>
        <taxon>Micromonosporales</taxon>
        <taxon>Micromonosporaceae</taxon>
        <taxon>Actinoplanes</taxon>
    </lineage>
</organism>
<dbReference type="AlphaFoldDB" id="A0A919TPG0"/>
<protein>
    <submittedName>
        <fullName evidence="1">Uncharacterized protein</fullName>
    </submittedName>
</protein>